<organism evidence="4 5">
    <name type="scientific">Fistulifera solaris</name>
    <name type="common">Oleaginous diatom</name>
    <dbReference type="NCBI Taxonomy" id="1519565"/>
    <lineage>
        <taxon>Eukaryota</taxon>
        <taxon>Sar</taxon>
        <taxon>Stramenopiles</taxon>
        <taxon>Ochrophyta</taxon>
        <taxon>Bacillariophyta</taxon>
        <taxon>Bacillariophyceae</taxon>
        <taxon>Bacillariophycidae</taxon>
        <taxon>Naviculales</taxon>
        <taxon>Naviculaceae</taxon>
        <taxon>Fistulifera</taxon>
    </lineage>
</organism>
<dbReference type="Gene3D" id="3.30.540.10">
    <property type="entry name" value="Fructose-1,6-Bisphosphatase, subunit A, domain 1"/>
    <property type="match status" value="1"/>
</dbReference>
<dbReference type="EMBL" id="BDSP01000060">
    <property type="protein sequence ID" value="GAX12978.1"/>
    <property type="molecule type" value="Genomic_DNA"/>
</dbReference>
<keyword evidence="5" id="KW-1185">Reference proteome</keyword>
<dbReference type="Pfam" id="PF00459">
    <property type="entry name" value="Inositol_P"/>
    <property type="match status" value="1"/>
</dbReference>
<evidence type="ECO:0000256" key="1">
    <source>
        <dbReference type="ARBA" id="ARBA00009759"/>
    </source>
</evidence>
<feature type="binding site" evidence="3">
    <location>
        <position position="148"/>
    </location>
    <ligand>
        <name>Mg(2+)</name>
        <dbReference type="ChEBI" id="CHEBI:18420"/>
        <label>1</label>
        <note>catalytic</note>
    </ligand>
</feature>
<protein>
    <recommendedName>
        <fullName evidence="2">3'(2'),5'-bisphosphate nucleotidase</fullName>
        <ecNumber evidence="2">3.1.3.7</ecNumber>
    </recommendedName>
</protein>
<feature type="binding site" evidence="3">
    <location>
        <position position="150"/>
    </location>
    <ligand>
        <name>Mg(2+)</name>
        <dbReference type="ChEBI" id="CHEBI:18420"/>
        <label>1</label>
        <note>catalytic</note>
    </ligand>
</feature>
<feature type="binding site" evidence="3">
    <location>
        <position position="151"/>
    </location>
    <ligand>
        <name>Mg(2+)</name>
        <dbReference type="ChEBI" id="CHEBI:18420"/>
        <label>1</label>
        <note>catalytic</note>
    </ligand>
</feature>
<dbReference type="SUPFAM" id="SSF56655">
    <property type="entry name" value="Carbohydrate phosphatase"/>
    <property type="match status" value="1"/>
</dbReference>
<reference evidence="4 5" key="1">
    <citation type="journal article" date="2015" name="Plant Cell">
        <title>Oil accumulation by the oleaginous diatom Fistulifera solaris as revealed by the genome and transcriptome.</title>
        <authorList>
            <person name="Tanaka T."/>
            <person name="Maeda Y."/>
            <person name="Veluchamy A."/>
            <person name="Tanaka M."/>
            <person name="Abida H."/>
            <person name="Marechal E."/>
            <person name="Bowler C."/>
            <person name="Muto M."/>
            <person name="Sunaga Y."/>
            <person name="Tanaka M."/>
            <person name="Yoshino T."/>
            <person name="Taniguchi T."/>
            <person name="Fukuda Y."/>
            <person name="Nemoto M."/>
            <person name="Matsumoto M."/>
            <person name="Wong P.S."/>
            <person name="Aburatani S."/>
            <person name="Fujibuchi W."/>
        </authorList>
    </citation>
    <scope>NUCLEOTIDE SEQUENCE [LARGE SCALE GENOMIC DNA]</scope>
    <source>
        <strain evidence="4 5">JPCC DA0580</strain>
    </source>
</reference>
<dbReference type="PANTHER" id="PTHR43028">
    <property type="entry name" value="3'(2'),5'-BISPHOSPHATE NUCLEOTIDASE 1"/>
    <property type="match status" value="1"/>
</dbReference>
<accession>A0A1Z5JGS7</accession>
<name>A0A1Z5JGS7_FISSO</name>
<evidence type="ECO:0000313" key="4">
    <source>
        <dbReference type="EMBL" id="GAX12978.1"/>
    </source>
</evidence>
<sequence>MSIPTSNNKVNLLDLCAAAIACTVTASKCIQEIAPSKNTRTKADGSFVTDADFVAQGVIVQALQSICPTLNIVGEESPEEMKQHEQRDRQLDRTLWKLSRNELQCRYFGTGMTHLPLHSKCREGELPAFPDDPEEFLVDPLRLRVIVDPLDGTKSYTNGDHDAVSILIGFILDDAPVFGVVGKPFGYTGLSSIRDTGCVTLYGGTLLRGAFVAGDKIPLSQPNPITPKAVISASRSKGVVQQFCQYLGEKGLLAADPLLVPGAGEKSVRILLSRNDEALWFYPKPGTSLWDVAATDALLRALGGKLTDKYGHNMDYSKSREEAENVDGVVACMSADLHRQCIELFAKDNWNEIP</sequence>
<keyword evidence="3" id="KW-0479">Metal-binding</keyword>
<dbReference type="InterPro" id="IPR050725">
    <property type="entry name" value="CysQ/Inositol_MonoPase"/>
</dbReference>
<feature type="binding site" evidence="3">
    <location>
        <position position="75"/>
    </location>
    <ligand>
        <name>Mg(2+)</name>
        <dbReference type="ChEBI" id="CHEBI:18420"/>
        <label>1</label>
        <note>catalytic</note>
    </ligand>
</feature>
<dbReference type="PANTHER" id="PTHR43028:SF5">
    <property type="entry name" value="3'(2'),5'-BISPHOSPHATE NUCLEOTIDASE 1"/>
    <property type="match status" value="1"/>
</dbReference>
<dbReference type="InParanoid" id="A0A1Z5JGS7"/>
<dbReference type="AlphaFoldDB" id="A0A1Z5JGS7"/>
<keyword evidence="4" id="KW-0378">Hydrolase</keyword>
<dbReference type="PRINTS" id="PR00377">
    <property type="entry name" value="IMPHPHTASES"/>
</dbReference>
<comment type="similarity">
    <text evidence="1">Belongs to the inositol monophosphatase superfamily.</text>
</comment>
<dbReference type="GO" id="GO:0008441">
    <property type="term" value="F:3'(2'),5'-bisphosphate nucleotidase activity"/>
    <property type="evidence" value="ECO:0007669"/>
    <property type="project" value="UniProtKB-EC"/>
</dbReference>
<dbReference type="Proteomes" id="UP000198406">
    <property type="component" value="Unassembled WGS sequence"/>
</dbReference>
<dbReference type="Gene3D" id="3.40.190.80">
    <property type="match status" value="1"/>
</dbReference>
<evidence type="ECO:0000313" key="5">
    <source>
        <dbReference type="Proteomes" id="UP000198406"/>
    </source>
</evidence>
<dbReference type="EC" id="3.1.3.7" evidence="2"/>
<gene>
    <name evidence="4" type="ORF">FisN_2Hh468</name>
</gene>
<dbReference type="InterPro" id="IPR000760">
    <property type="entry name" value="Inositol_monophosphatase-like"/>
</dbReference>
<comment type="cofactor">
    <cofactor evidence="3">
        <name>Mg(2+)</name>
        <dbReference type="ChEBI" id="CHEBI:18420"/>
    </cofactor>
</comment>
<evidence type="ECO:0000256" key="2">
    <source>
        <dbReference type="ARBA" id="ARBA00012633"/>
    </source>
</evidence>
<dbReference type="GO" id="GO:0046872">
    <property type="term" value="F:metal ion binding"/>
    <property type="evidence" value="ECO:0007669"/>
    <property type="project" value="UniProtKB-KW"/>
</dbReference>
<evidence type="ECO:0000256" key="3">
    <source>
        <dbReference type="PIRSR" id="PIRSR600760-2"/>
    </source>
</evidence>
<feature type="binding site" evidence="3">
    <location>
        <position position="291"/>
    </location>
    <ligand>
        <name>Mg(2+)</name>
        <dbReference type="ChEBI" id="CHEBI:18420"/>
        <label>1</label>
        <note>catalytic</note>
    </ligand>
</feature>
<proteinExistence type="inferred from homology"/>
<comment type="caution">
    <text evidence="4">The sequence shown here is derived from an EMBL/GenBank/DDBJ whole genome shotgun (WGS) entry which is preliminary data.</text>
</comment>
<keyword evidence="3" id="KW-0460">Magnesium</keyword>
<dbReference type="OrthoDB" id="10254945at2759"/>